<keyword evidence="2 6" id="KW-0479">Metal-binding</keyword>
<evidence type="ECO:0000256" key="2">
    <source>
        <dbReference type="ARBA" id="ARBA00022723"/>
    </source>
</evidence>
<dbReference type="InterPro" id="IPR051759">
    <property type="entry name" value="LIM-SH3_domain_protein"/>
</dbReference>
<dbReference type="PROSITE" id="PS50002">
    <property type="entry name" value="SH3"/>
    <property type="match status" value="1"/>
</dbReference>
<dbReference type="Pfam" id="PF00412">
    <property type="entry name" value="LIM"/>
    <property type="match status" value="1"/>
</dbReference>
<dbReference type="SUPFAM" id="SSF50044">
    <property type="entry name" value="SH3-domain"/>
    <property type="match status" value="1"/>
</dbReference>
<keyword evidence="3" id="KW-0677">Repeat</keyword>
<dbReference type="PANTHER" id="PTHR46218">
    <property type="entry name" value="LASP"/>
    <property type="match status" value="1"/>
</dbReference>
<accession>A0ABP0F0A0</accession>
<protein>
    <recommendedName>
        <fullName evidence="13">LIM and SH3 domain protein 1</fullName>
    </recommendedName>
</protein>
<dbReference type="SMART" id="SM00132">
    <property type="entry name" value="LIM"/>
    <property type="match status" value="1"/>
</dbReference>
<feature type="domain" description="SH3" evidence="9">
    <location>
        <begin position="183"/>
        <end position="242"/>
    </location>
</feature>
<dbReference type="Pfam" id="PF00018">
    <property type="entry name" value="SH3_1"/>
    <property type="match status" value="1"/>
</dbReference>
<sequence length="242" mass="26701">MNHPCARCKKLVYPMEKLNCLDKVWHKGCFTCETCNLKLTMKNYKGYNKLPYCNTHYPTTKFTQVADTPEALRLAKQQKNQSELEYRKDKMEAFKSFTAVADTVSNRQASQAGKLASNLGYQTAPHRVGHENDGRPDPSSIVNARHTAGGAAQPSAQPPAQPAQPPAQSAQPPPPSSPTKATPAKNVYVALYDYTAADDDEVSIKEGDRLTEVNVIDEGWMEGRNSSSGQFGMFPSNYVQQV</sequence>
<dbReference type="InterPro" id="IPR001452">
    <property type="entry name" value="SH3_domain"/>
</dbReference>
<evidence type="ECO:0000256" key="3">
    <source>
        <dbReference type="ARBA" id="ARBA00022737"/>
    </source>
</evidence>
<evidence type="ECO:0000256" key="8">
    <source>
        <dbReference type="SAM" id="MobiDB-lite"/>
    </source>
</evidence>
<dbReference type="SMART" id="SM00227">
    <property type="entry name" value="NEBU"/>
    <property type="match status" value="2"/>
</dbReference>
<dbReference type="SUPFAM" id="SSF57716">
    <property type="entry name" value="Glucocorticoid receptor-like (DNA-binding domain)"/>
    <property type="match status" value="1"/>
</dbReference>
<dbReference type="EMBL" id="CAWYQH010000001">
    <property type="protein sequence ID" value="CAK8671702.1"/>
    <property type="molecule type" value="Genomic_DNA"/>
</dbReference>
<dbReference type="CDD" id="cd11789">
    <property type="entry name" value="SH3_Nebulin_family_C"/>
    <property type="match status" value="1"/>
</dbReference>
<evidence type="ECO:0000256" key="5">
    <source>
        <dbReference type="ARBA" id="ARBA00023038"/>
    </source>
</evidence>
<keyword evidence="4 6" id="KW-0862">Zinc</keyword>
<evidence type="ECO:0008006" key="13">
    <source>
        <dbReference type="Google" id="ProtNLM"/>
    </source>
</evidence>
<keyword evidence="12" id="KW-1185">Reference proteome</keyword>
<feature type="compositionally biased region" description="Pro residues" evidence="8">
    <location>
        <begin position="156"/>
        <end position="177"/>
    </location>
</feature>
<organism evidence="11 12">
    <name type="scientific">Clavelina lepadiformis</name>
    <name type="common">Light-bulb sea squirt</name>
    <name type="synonym">Ascidia lepadiformis</name>
    <dbReference type="NCBI Taxonomy" id="159417"/>
    <lineage>
        <taxon>Eukaryota</taxon>
        <taxon>Metazoa</taxon>
        <taxon>Chordata</taxon>
        <taxon>Tunicata</taxon>
        <taxon>Ascidiacea</taxon>
        <taxon>Aplousobranchia</taxon>
        <taxon>Clavelinidae</taxon>
        <taxon>Clavelina</taxon>
    </lineage>
</organism>
<dbReference type="PANTHER" id="PTHR46218:SF4">
    <property type="entry name" value="LIM AND SH3 DOMAIN PROTEIN LASP"/>
    <property type="match status" value="1"/>
</dbReference>
<dbReference type="InterPro" id="IPR000900">
    <property type="entry name" value="Nebulin_repeat"/>
</dbReference>
<dbReference type="Gene3D" id="2.10.110.10">
    <property type="entry name" value="Cysteine Rich Protein"/>
    <property type="match status" value="1"/>
</dbReference>
<feature type="region of interest" description="Disordered" evidence="8">
    <location>
        <begin position="115"/>
        <end position="183"/>
    </location>
</feature>
<dbReference type="InterPro" id="IPR001781">
    <property type="entry name" value="Znf_LIM"/>
</dbReference>
<evidence type="ECO:0000256" key="6">
    <source>
        <dbReference type="PROSITE-ProRule" id="PRU00125"/>
    </source>
</evidence>
<evidence type="ECO:0000256" key="7">
    <source>
        <dbReference type="PROSITE-ProRule" id="PRU00192"/>
    </source>
</evidence>
<comment type="caution">
    <text evidence="11">The sequence shown here is derived from an EMBL/GenBank/DDBJ whole genome shotgun (WGS) entry which is preliminary data.</text>
</comment>
<dbReference type="PROSITE" id="PS00478">
    <property type="entry name" value="LIM_DOMAIN_1"/>
    <property type="match status" value="1"/>
</dbReference>
<dbReference type="PRINTS" id="PR00452">
    <property type="entry name" value="SH3DOMAIN"/>
</dbReference>
<feature type="domain" description="LIM zinc-binding" evidence="10">
    <location>
        <begin position="3"/>
        <end position="63"/>
    </location>
</feature>
<dbReference type="PROSITE" id="PS50023">
    <property type="entry name" value="LIM_DOMAIN_2"/>
    <property type="match status" value="1"/>
</dbReference>
<dbReference type="PROSITE" id="PS51216">
    <property type="entry name" value="NEBULIN"/>
    <property type="match status" value="1"/>
</dbReference>
<evidence type="ECO:0000256" key="1">
    <source>
        <dbReference type="ARBA" id="ARBA00022443"/>
    </source>
</evidence>
<name>A0ABP0F0A0_CLALP</name>
<keyword evidence="1 7" id="KW-0728">SH3 domain</keyword>
<dbReference type="Gene3D" id="2.30.30.40">
    <property type="entry name" value="SH3 Domains"/>
    <property type="match status" value="1"/>
</dbReference>
<gene>
    <name evidence="11" type="ORF">CVLEPA_LOCUS746</name>
</gene>
<dbReference type="Proteomes" id="UP001642483">
    <property type="component" value="Unassembled WGS sequence"/>
</dbReference>
<proteinExistence type="predicted"/>
<evidence type="ECO:0000256" key="4">
    <source>
        <dbReference type="ARBA" id="ARBA00022833"/>
    </source>
</evidence>
<dbReference type="SMART" id="SM00326">
    <property type="entry name" value="SH3"/>
    <property type="match status" value="1"/>
</dbReference>
<reference evidence="11 12" key="1">
    <citation type="submission" date="2024-02" db="EMBL/GenBank/DDBJ databases">
        <authorList>
            <person name="Daric V."/>
            <person name="Darras S."/>
        </authorList>
    </citation>
    <scope>NUCLEOTIDE SEQUENCE [LARGE SCALE GENOMIC DNA]</scope>
</reference>
<keyword evidence="5 6" id="KW-0440">LIM domain</keyword>
<evidence type="ECO:0000313" key="11">
    <source>
        <dbReference type="EMBL" id="CAK8671702.1"/>
    </source>
</evidence>
<evidence type="ECO:0000259" key="9">
    <source>
        <dbReference type="PROSITE" id="PS50002"/>
    </source>
</evidence>
<evidence type="ECO:0000313" key="12">
    <source>
        <dbReference type="Proteomes" id="UP001642483"/>
    </source>
</evidence>
<dbReference type="CDD" id="cd09447">
    <property type="entry name" value="LIM_LASP"/>
    <property type="match status" value="1"/>
</dbReference>
<dbReference type="InterPro" id="IPR036028">
    <property type="entry name" value="SH3-like_dom_sf"/>
</dbReference>
<evidence type="ECO:0000259" key="10">
    <source>
        <dbReference type="PROSITE" id="PS50023"/>
    </source>
</evidence>